<feature type="compositionally biased region" description="Polar residues" evidence="1">
    <location>
        <begin position="1"/>
        <end position="17"/>
    </location>
</feature>
<reference evidence="3" key="1">
    <citation type="submission" date="2025-08" db="UniProtKB">
        <authorList>
            <consortium name="RefSeq"/>
        </authorList>
    </citation>
    <scope>IDENTIFICATION</scope>
    <source>
        <tissue evidence="3">Total insect</tissue>
    </source>
</reference>
<feature type="region of interest" description="Disordered" evidence="1">
    <location>
        <begin position="1"/>
        <end position="73"/>
    </location>
</feature>
<keyword evidence="2" id="KW-1185">Reference proteome</keyword>
<dbReference type="GeneID" id="117650372"/>
<name>A0A6P8ZW97_THRPL</name>
<dbReference type="Proteomes" id="UP000515158">
    <property type="component" value="Unplaced"/>
</dbReference>
<feature type="compositionally biased region" description="Polar residues" evidence="1">
    <location>
        <begin position="211"/>
        <end position="228"/>
    </location>
</feature>
<feature type="compositionally biased region" description="Low complexity" evidence="1">
    <location>
        <begin position="324"/>
        <end position="350"/>
    </location>
</feature>
<feature type="compositionally biased region" description="Polar residues" evidence="1">
    <location>
        <begin position="43"/>
        <end position="73"/>
    </location>
</feature>
<dbReference type="InParanoid" id="A0A6P8ZW97"/>
<feature type="region of interest" description="Disordered" evidence="1">
    <location>
        <begin position="208"/>
        <end position="367"/>
    </location>
</feature>
<proteinExistence type="predicted"/>
<dbReference type="KEGG" id="tpal:117650372"/>
<organism evidence="3">
    <name type="scientific">Thrips palmi</name>
    <name type="common">Melon thrips</name>
    <dbReference type="NCBI Taxonomy" id="161013"/>
    <lineage>
        <taxon>Eukaryota</taxon>
        <taxon>Metazoa</taxon>
        <taxon>Ecdysozoa</taxon>
        <taxon>Arthropoda</taxon>
        <taxon>Hexapoda</taxon>
        <taxon>Insecta</taxon>
        <taxon>Pterygota</taxon>
        <taxon>Neoptera</taxon>
        <taxon>Paraneoptera</taxon>
        <taxon>Thysanoptera</taxon>
        <taxon>Terebrantia</taxon>
        <taxon>Thripoidea</taxon>
        <taxon>Thripidae</taxon>
        <taxon>Thrips</taxon>
    </lineage>
</organism>
<sequence>MYSNSYNYPPDSGSSQPGRGKVGGAGHTGGNENQFAGSVYGHGSSQNPAGQTYYPQQEMSRRPLQTMQVQNSQQMRPQHQMYHGPSQPLMYSSQPMDMYTPHDFERPHGFGRGYSEPTDFPPSQPYRQPGQLGQQGFGDVDMRFPGPAARRFQGHELQAYPQACPQACPQDPPMLSRPLYPVGDMPVAGAGYAGVPAADRMYCDTPPSGYSGFTPSQTSVRPQSTPITASGAAPATNSMCTSTSTGRGYPRASETASTANPQPPQQAPRQPGQQRQQRHVAAEVVPAVPVWTRPTPKVVKDEPNAPRGGPGGSRVVPLASVVKASTLSQPAAASQSPQSSSSRPMPSSAADKPRQPRQSGRATPNIDLGVRIITGTVENILDWGRKLSEEAAPTSCSRSWARWTRWRAASGTALR</sequence>
<accession>A0A6P8ZW97</accession>
<evidence type="ECO:0000256" key="1">
    <source>
        <dbReference type="SAM" id="MobiDB-lite"/>
    </source>
</evidence>
<evidence type="ECO:0000313" key="3">
    <source>
        <dbReference type="RefSeq" id="XP_034249647.1"/>
    </source>
</evidence>
<evidence type="ECO:0000313" key="2">
    <source>
        <dbReference type="Proteomes" id="UP000515158"/>
    </source>
</evidence>
<dbReference type="AlphaFoldDB" id="A0A6P8ZW97"/>
<feature type="compositionally biased region" description="Polar residues" evidence="1">
    <location>
        <begin position="235"/>
        <end position="246"/>
    </location>
</feature>
<feature type="compositionally biased region" description="Gly residues" evidence="1">
    <location>
        <begin position="20"/>
        <end position="29"/>
    </location>
</feature>
<dbReference type="RefSeq" id="XP_034249647.1">
    <property type="nucleotide sequence ID" value="XM_034393756.1"/>
</dbReference>
<gene>
    <name evidence="3" type="primary">LOC117650372</name>
</gene>
<protein>
    <submittedName>
        <fullName evidence="3">Extensin-like</fullName>
    </submittedName>
</protein>